<feature type="region of interest" description="Disordered" evidence="1">
    <location>
        <begin position="59"/>
        <end position="82"/>
    </location>
</feature>
<dbReference type="EMBL" id="BMAW01110146">
    <property type="protein sequence ID" value="GFT41693.1"/>
    <property type="molecule type" value="Genomic_DNA"/>
</dbReference>
<feature type="region of interest" description="Disordered" evidence="1">
    <location>
        <begin position="1"/>
        <end position="22"/>
    </location>
</feature>
<comment type="caution">
    <text evidence="2">The sequence shown here is derived from an EMBL/GenBank/DDBJ whole genome shotgun (WGS) entry which is preliminary data.</text>
</comment>
<organism evidence="2 3">
    <name type="scientific">Nephila pilipes</name>
    <name type="common">Giant wood spider</name>
    <name type="synonym">Nephila maculata</name>
    <dbReference type="NCBI Taxonomy" id="299642"/>
    <lineage>
        <taxon>Eukaryota</taxon>
        <taxon>Metazoa</taxon>
        <taxon>Ecdysozoa</taxon>
        <taxon>Arthropoda</taxon>
        <taxon>Chelicerata</taxon>
        <taxon>Arachnida</taxon>
        <taxon>Araneae</taxon>
        <taxon>Araneomorphae</taxon>
        <taxon>Entelegynae</taxon>
        <taxon>Araneoidea</taxon>
        <taxon>Nephilidae</taxon>
        <taxon>Nephila</taxon>
    </lineage>
</organism>
<reference evidence="2" key="1">
    <citation type="submission" date="2020-08" db="EMBL/GenBank/DDBJ databases">
        <title>Multicomponent nature underlies the extraordinary mechanical properties of spider dragline silk.</title>
        <authorList>
            <person name="Kono N."/>
            <person name="Nakamura H."/>
            <person name="Mori M."/>
            <person name="Yoshida Y."/>
            <person name="Ohtoshi R."/>
            <person name="Malay A.D."/>
            <person name="Moran D.A.P."/>
            <person name="Tomita M."/>
            <person name="Numata K."/>
            <person name="Arakawa K."/>
        </authorList>
    </citation>
    <scope>NUCLEOTIDE SEQUENCE</scope>
</reference>
<evidence type="ECO:0000256" key="1">
    <source>
        <dbReference type="SAM" id="MobiDB-lite"/>
    </source>
</evidence>
<keyword evidence="3" id="KW-1185">Reference proteome</keyword>
<gene>
    <name evidence="2" type="ORF">NPIL_692051</name>
</gene>
<evidence type="ECO:0000313" key="2">
    <source>
        <dbReference type="EMBL" id="GFT41693.1"/>
    </source>
</evidence>
<accession>A0A8X6TSC9</accession>
<feature type="region of interest" description="Disordered" evidence="1">
    <location>
        <begin position="105"/>
        <end position="134"/>
    </location>
</feature>
<sequence length="134" mass="14975">MLEGSHKGGRRGQETGLYEARGLTDNTLSSRVGIVIGGEKQNGTGNICQNRQVFDHRNISFQKPPPSDTGESSFKFITPTEPIPRKQGTYLGALIWWNFANNVPVAPQEQGRNNRESQEEREKRRSIPSSIAHQ</sequence>
<evidence type="ECO:0000313" key="3">
    <source>
        <dbReference type="Proteomes" id="UP000887013"/>
    </source>
</evidence>
<proteinExistence type="predicted"/>
<name>A0A8X6TSC9_NEPPI</name>
<feature type="compositionally biased region" description="Basic and acidic residues" evidence="1">
    <location>
        <begin position="112"/>
        <end position="125"/>
    </location>
</feature>
<dbReference type="AlphaFoldDB" id="A0A8X6TSC9"/>
<protein>
    <submittedName>
        <fullName evidence="2">Uncharacterized protein</fullName>
    </submittedName>
</protein>
<dbReference type="Proteomes" id="UP000887013">
    <property type="component" value="Unassembled WGS sequence"/>
</dbReference>